<dbReference type="OrthoDB" id="1157305at2759"/>
<keyword evidence="4" id="KW-1185">Reference proteome</keyword>
<dbReference type="InterPro" id="IPR036047">
    <property type="entry name" value="F-box-like_dom_sf"/>
</dbReference>
<dbReference type="InParanoid" id="A0A2P5FCV8"/>
<dbReference type="Proteomes" id="UP000237000">
    <property type="component" value="Unassembled WGS sequence"/>
</dbReference>
<name>A0A2P5FCV8_TREOI</name>
<dbReference type="Pfam" id="PF24750">
    <property type="entry name" value="b-prop_At3g26010-like"/>
    <property type="match status" value="1"/>
</dbReference>
<proteinExistence type="predicted"/>
<dbReference type="Gene3D" id="1.20.1280.50">
    <property type="match status" value="1"/>
</dbReference>
<organism evidence="3 4">
    <name type="scientific">Trema orientale</name>
    <name type="common">Charcoal tree</name>
    <name type="synonym">Celtis orientalis</name>
    <dbReference type="NCBI Taxonomy" id="63057"/>
    <lineage>
        <taxon>Eukaryota</taxon>
        <taxon>Viridiplantae</taxon>
        <taxon>Streptophyta</taxon>
        <taxon>Embryophyta</taxon>
        <taxon>Tracheophyta</taxon>
        <taxon>Spermatophyta</taxon>
        <taxon>Magnoliopsida</taxon>
        <taxon>eudicotyledons</taxon>
        <taxon>Gunneridae</taxon>
        <taxon>Pentapetalae</taxon>
        <taxon>rosids</taxon>
        <taxon>fabids</taxon>
        <taxon>Rosales</taxon>
        <taxon>Cannabaceae</taxon>
        <taxon>Trema</taxon>
    </lineage>
</organism>
<sequence>MAKRRRNNKRGFISDDDLLVEILIRLPDCKSEVKCSAVCKRWFSIINSVHFRSKKLQRHHGASSPCTILFRSHGFGHSIYLPFYHYFTEESRILHRIDSSSSSSSYLDFLPWEKVRIHSSFDDLLLLSRRRGQYYFVICNPFTRQWIELPQPHMPLKADMRGAGLVCYPIKSPQQQQQQQQQQQHPLKLNQYSFKVMVVWDRITYTGGMKIEIHLKTYCSETGKWSEDIFSLRDRMLNANTPVACNGLLYWLVGDINIETVDGIFAFNLSKFTNQDPNYIRFINFPSGLLQEKAGSFDIKVRLGLVRGRLRLSQLLITKRNGFVLRVWELNCDNNASYDDDDDDGSSKRWTLVHDVRVKKWIDKRQFVIAFHPENGNVLYLLFNRLHIYQYDIGEEIMEKVGQLPDNVGDEGFCVGDIRTYSLVHPLWPTPIPASQSASASKC</sequence>
<dbReference type="InterPro" id="IPR056592">
    <property type="entry name" value="Beta-prop_At3g26010-like"/>
</dbReference>
<dbReference type="InterPro" id="IPR055290">
    <property type="entry name" value="At3g26010-like"/>
</dbReference>
<evidence type="ECO:0000259" key="1">
    <source>
        <dbReference type="Pfam" id="PF00646"/>
    </source>
</evidence>
<dbReference type="PANTHER" id="PTHR35546:SF130">
    <property type="entry name" value="EXPRESSED PROTEIN"/>
    <property type="match status" value="1"/>
</dbReference>
<dbReference type="EMBL" id="JXTC01000043">
    <property type="protein sequence ID" value="PON95631.1"/>
    <property type="molecule type" value="Genomic_DNA"/>
</dbReference>
<evidence type="ECO:0000313" key="3">
    <source>
        <dbReference type="EMBL" id="PON95631.1"/>
    </source>
</evidence>
<feature type="domain" description="F-box" evidence="1">
    <location>
        <begin position="16"/>
        <end position="53"/>
    </location>
</feature>
<evidence type="ECO:0000259" key="2">
    <source>
        <dbReference type="Pfam" id="PF24750"/>
    </source>
</evidence>
<dbReference type="Pfam" id="PF00646">
    <property type="entry name" value="F-box"/>
    <property type="match status" value="1"/>
</dbReference>
<comment type="caution">
    <text evidence="3">The sequence shown here is derived from an EMBL/GenBank/DDBJ whole genome shotgun (WGS) entry which is preliminary data.</text>
</comment>
<dbReference type="AlphaFoldDB" id="A0A2P5FCV8"/>
<evidence type="ECO:0000313" key="4">
    <source>
        <dbReference type="Proteomes" id="UP000237000"/>
    </source>
</evidence>
<dbReference type="PANTHER" id="PTHR35546">
    <property type="entry name" value="F-BOX PROTEIN INTERACTION DOMAIN PROTEIN-RELATED"/>
    <property type="match status" value="1"/>
</dbReference>
<protein>
    <submittedName>
        <fullName evidence="3">F-box domain containing protein</fullName>
    </submittedName>
</protein>
<dbReference type="FunCoup" id="A0A2P5FCV8">
    <property type="interactions" value="213"/>
</dbReference>
<dbReference type="InterPro" id="IPR001810">
    <property type="entry name" value="F-box_dom"/>
</dbReference>
<reference evidence="4" key="1">
    <citation type="submission" date="2016-06" db="EMBL/GenBank/DDBJ databases">
        <title>Parallel loss of symbiosis genes in relatives of nitrogen-fixing non-legume Parasponia.</title>
        <authorList>
            <person name="Van Velzen R."/>
            <person name="Holmer R."/>
            <person name="Bu F."/>
            <person name="Rutten L."/>
            <person name="Van Zeijl A."/>
            <person name="Liu W."/>
            <person name="Santuari L."/>
            <person name="Cao Q."/>
            <person name="Sharma T."/>
            <person name="Shen D."/>
            <person name="Roswanjaya Y."/>
            <person name="Wardhani T."/>
            <person name="Kalhor M.S."/>
            <person name="Jansen J."/>
            <person name="Van den Hoogen J."/>
            <person name="Gungor B."/>
            <person name="Hartog M."/>
            <person name="Hontelez J."/>
            <person name="Verver J."/>
            <person name="Yang W.-C."/>
            <person name="Schijlen E."/>
            <person name="Repin R."/>
            <person name="Schilthuizen M."/>
            <person name="Schranz E."/>
            <person name="Heidstra R."/>
            <person name="Miyata K."/>
            <person name="Fedorova E."/>
            <person name="Kohlen W."/>
            <person name="Bisseling T."/>
            <person name="Smit S."/>
            <person name="Geurts R."/>
        </authorList>
    </citation>
    <scope>NUCLEOTIDE SEQUENCE [LARGE SCALE GENOMIC DNA]</scope>
    <source>
        <strain evidence="4">cv. RG33-2</strain>
    </source>
</reference>
<feature type="domain" description="F-box protein At3g26010-like beta-propeller" evidence="2">
    <location>
        <begin position="193"/>
        <end position="381"/>
    </location>
</feature>
<dbReference type="SUPFAM" id="SSF81383">
    <property type="entry name" value="F-box domain"/>
    <property type="match status" value="1"/>
</dbReference>
<accession>A0A2P5FCV8</accession>
<gene>
    <name evidence="3" type="ORF">TorRG33x02_084600</name>
</gene>